<proteinExistence type="predicted"/>
<name>A0A166HJE3_SECCO</name>
<evidence type="ECO:0000313" key="1">
    <source>
        <dbReference type="EMBL" id="KZL42779.1"/>
    </source>
</evidence>
<reference evidence="1 2" key="1">
    <citation type="submission" date="2015-02" db="EMBL/GenBank/DDBJ databases">
        <title>Draft genome sequence of Lactobacillus collinoides CUPV2371 isolated from a natural cider, the first genome sequence of a strain of this species.</title>
        <authorList>
            <person name="Puertas A.I."/>
            <person name="Spano G."/>
            <person name="Capozzi V."/>
            <person name="Lamontanara A."/>
            <person name="Orru L."/>
            <person name="Duenas M.T."/>
        </authorList>
    </citation>
    <scope>NUCLEOTIDE SEQUENCE [LARGE SCALE GENOMIC DNA]</scope>
    <source>
        <strain evidence="1 2">237</strain>
    </source>
</reference>
<sequence>MLEVYLFINPLGSRCMKSEQCILKLADEIFDHISYQFIPLLTPQMIDQQLKCDQEDGHNLSLRNRVFQLHYQAILDYKAALFQGKKRGRQFLMALQDALINDDERYCDDLVMSLADDTHLDVDMFGEDRRSDIAKRAFQADQRLASEMKVDAPSTAILYNADVSDYGLMLNDVTDQTLFEVCENQGLLANQALAKQKQEDHPTFHIL</sequence>
<dbReference type="PATRIC" id="fig|33960.6.peg.1201"/>
<evidence type="ECO:0008006" key="3">
    <source>
        <dbReference type="Google" id="ProtNLM"/>
    </source>
</evidence>
<protein>
    <recommendedName>
        <fullName evidence="3">Dithiol-disulfide isomerase</fullName>
    </recommendedName>
</protein>
<gene>
    <name evidence="1" type="ORF">TY91_03730</name>
</gene>
<dbReference type="Proteomes" id="UP000076480">
    <property type="component" value="Unassembled WGS sequence"/>
</dbReference>
<dbReference type="AlphaFoldDB" id="A0A166HJE3"/>
<comment type="caution">
    <text evidence="1">The sequence shown here is derived from an EMBL/GenBank/DDBJ whole genome shotgun (WGS) entry which is preliminary data.</text>
</comment>
<evidence type="ECO:0000313" key="2">
    <source>
        <dbReference type="Proteomes" id="UP000076480"/>
    </source>
</evidence>
<organism evidence="1 2">
    <name type="scientific">Secundilactobacillus collinoides</name>
    <name type="common">Lactobacillus collinoides</name>
    <dbReference type="NCBI Taxonomy" id="33960"/>
    <lineage>
        <taxon>Bacteria</taxon>
        <taxon>Bacillati</taxon>
        <taxon>Bacillota</taxon>
        <taxon>Bacilli</taxon>
        <taxon>Lactobacillales</taxon>
        <taxon>Lactobacillaceae</taxon>
        <taxon>Secundilactobacillus</taxon>
    </lineage>
</organism>
<dbReference type="EMBL" id="JYDC01000020">
    <property type="protein sequence ID" value="KZL42779.1"/>
    <property type="molecule type" value="Genomic_DNA"/>
</dbReference>
<dbReference type="Gene3D" id="3.40.30.10">
    <property type="entry name" value="Glutaredoxin"/>
    <property type="match status" value="1"/>
</dbReference>
<dbReference type="Pfam" id="PF13743">
    <property type="entry name" value="Thioredoxin_5"/>
    <property type="match status" value="1"/>
</dbReference>
<accession>A0A166HJE3</accession>
<keyword evidence="2" id="KW-1185">Reference proteome</keyword>